<feature type="compositionally biased region" description="Acidic residues" evidence="1">
    <location>
        <begin position="1"/>
        <end position="11"/>
    </location>
</feature>
<evidence type="ECO:0000259" key="2">
    <source>
        <dbReference type="PROSITE" id="PS50279"/>
    </source>
</evidence>
<reference evidence="3" key="1">
    <citation type="submission" date="2020-11" db="EMBL/GenBank/DDBJ databases">
        <authorList>
            <person name="Tran Van P."/>
        </authorList>
    </citation>
    <scope>NUCLEOTIDE SEQUENCE</scope>
</reference>
<dbReference type="SMART" id="SM00131">
    <property type="entry name" value="KU"/>
    <property type="match status" value="1"/>
</dbReference>
<dbReference type="AlphaFoldDB" id="A0A7R9QHK1"/>
<feature type="region of interest" description="Disordered" evidence="1">
    <location>
        <begin position="149"/>
        <end position="203"/>
    </location>
</feature>
<dbReference type="OrthoDB" id="4473401at2759"/>
<evidence type="ECO:0000256" key="1">
    <source>
        <dbReference type="SAM" id="MobiDB-lite"/>
    </source>
</evidence>
<accession>A0A7R9QHK1</accession>
<feature type="region of interest" description="Disordered" evidence="1">
    <location>
        <begin position="1"/>
        <end position="106"/>
    </location>
</feature>
<feature type="non-terminal residue" evidence="3">
    <location>
        <position position="1"/>
    </location>
</feature>
<sequence length="308" mass="34125">TSSTTEGEEIYTTESETTTSDNDSDTIATQSSELQTTTTDSDSGSNNSETSSDRQTTAVSINTEILSESKSNANSNNDLWIESQTISTESDIESTDNSETTEDTSEWLIDTLINKVVTTEVPADDDQDLELKASLDVITHDYDMNGEQANATEAPDMDPNSELVDENGRKDKGESAEEQHHEPTTTTTSSTITGSPGDSKSDLFTTRKMKYGELRVGTIKPEPKENLKSKVKTIVVKRVDQIRERFNLTEVTAKQMCLDSAQDSGYWCEGSVGKLSVRYFYRADKKTCDCFLYYGCLGNRNNFQTLKE</sequence>
<dbReference type="InterPro" id="IPR036880">
    <property type="entry name" value="Kunitz_BPTI_sf"/>
</dbReference>
<dbReference type="InterPro" id="IPR002223">
    <property type="entry name" value="Kunitz_BPTI"/>
</dbReference>
<dbReference type="PROSITE" id="PS50279">
    <property type="entry name" value="BPTI_KUNITZ_2"/>
    <property type="match status" value="1"/>
</dbReference>
<name>A0A7R9QHK1_9ACAR</name>
<dbReference type="Gene3D" id="4.10.410.10">
    <property type="entry name" value="Pancreatic trypsin inhibitor Kunitz domain"/>
    <property type="match status" value="1"/>
</dbReference>
<feature type="compositionally biased region" description="Low complexity" evidence="1">
    <location>
        <begin position="184"/>
        <end position="195"/>
    </location>
</feature>
<gene>
    <name evidence="3" type="ORF">OSB1V03_LOCUS20872</name>
</gene>
<keyword evidence="4" id="KW-1185">Reference proteome</keyword>
<feature type="compositionally biased region" description="Polar residues" evidence="1">
    <location>
        <begin position="54"/>
        <end position="86"/>
    </location>
</feature>
<feature type="compositionally biased region" description="Basic and acidic residues" evidence="1">
    <location>
        <begin position="166"/>
        <end position="183"/>
    </location>
</feature>
<dbReference type="SUPFAM" id="SSF57362">
    <property type="entry name" value="BPTI-like"/>
    <property type="match status" value="1"/>
</dbReference>
<organism evidence="3">
    <name type="scientific">Medioppia subpectinata</name>
    <dbReference type="NCBI Taxonomy" id="1979941"/>
    <lineage>
        <taxon>Eukaryota</taxon>
        <taxon>Metazoa</taxon>
        <taxon>Ecdysozoa</taxon>
        <taxon>Arthropoda</taxon>
        <taxon>Chelicerata</taxon>
        <taxon>Arachnida</taxon>
        <taxon>Acari</taxon>
        <taxon>Acariformes</taxon>
        <taxon>Sarcoptiformes</taxon>
        <taxon>Oribatida</taxon>
        <taxon>Brachypylina</taxon>
        <taxon>Oppioidea</taxon>
        <taxon>Oppiidae</taxon>
        <taxon>Medioppia</taxon>
    </lineage>
</organism>
<evidence type="ECO:0000313" key="4">
    <source>
        <dbReference type="Proteomes" id="UP000759131"/>
    </source>
</evidence>
<protein>
    <recommendedName>
        <fullName evidence="2">BPTI/Kunitz inhibitor domain-containing protein</fullName>
    </recommendedName>
</protein>
<dbReference type="Proteomes" id="UP000759131">
    <property type="component" value="Unassembled WGS sequence"/>
</dbReference>
<proteinExistence type="predicted"/>
<dbReference type="GO" id="GO:0004867">
    <property type="term" value="F:serine-type endopeptidase inhibitor activity"/>
    <property type="evidence" value="ECO:0007669"/>
    <property type="project" value="InterPro"/>
</dbReference>
<dbReference type="Pfam" id="PF00014">
    <property type="entry name" value="Kunitz_BPTI"/>
    <property type="match status" value="1"/>
</dbReference>
<dbReference type="EMBL" id="OC890801">
    <property type="protein sequence ID" value="CAD7646222.1"/>
    <property type="molecule type" value="Genomic_DNA"/>
</dbReference>
<feature type="domain" description="BPTI/Kunitz inhibitor" evidence="2">
    <location>
        <begin position="257"/>
        <end position="308"/>
    </location>
</feature>
<evidence type="ECO:0000313" key="3">
    <source>
        <dbReference type="EMBL" id="CAD7646222.1"/>
    </source>
</evidence>
<feature type="compositionally biased region" description="Acidic residues" evidence="1">
    <location>
        <begin position="90"/>
        <end position="105"/>
    </location>
</feature>
<feature type="compositionally biased region" description="Low complexity" evidence="1">
    <location>
        <begin position="12"/>
        <end position="21"/>
    </location>
</feature>
<feature type="compositionally biased region" description="Low complexity" evidence="1">
    <location>
        <begin position="36"/>
        <end position="50"/>
    </location>
</feature>
<dbReference type="EMBL" id="CAJPIZ010036226">
    <property type="protein sequence ID" value="CAG2120926.1"/>
    <property type="molecule type" value="Genomic_DNA"/>
</dbReference>
<feature type="non-terminal residue" evidence="3">
    <location>
        <position position="308"/>
    </location>
</feature>
<dbReference type="CDD" id="cd00109">
    <property type="entry name" value="Kunitz-type"/>
    <property type="match status" value="1"/>
</dbReference>